<keyword evidence="9" id="KW-1185">Reference proteome</keyword>
<keyword evidence="2" id="KW-0597">Phosphoprotein</keyword>
<dbReference type="PANTHER" id="PTHR19375">
    <property type="entry name" value="HEAT SHOCK PROTEIN 70KDA"/>
    <property type="match status" value="1"/>
</dbReference>
<dbReference type="Gene3D" id="3.30.420.40">
    <property type="match status" value="2"/>
</dbReference>
<dbReference type="PATRIC" id="fig|1075402.3.peg.4312"/>
<evidence type="ECO:0000313" key="9">
    <source>
        <dbReference type="Proteomes" id="UP000176101"/>
    </source>
</evidence>
<dbReference type="PROSITE" id="PS00297">
    <property type="entry name" value="HSP70_1"/>
    <property type="match status" value="1"/>
</dbReference>
<dbReference type="Gene3D" id="2.60.34.10">
    <property type="entry name" value="Substrate Binding Domain Of DNAk, Chain A, domain 1"/>
    <property type="match status" value="1"/>
</dbReference>
<dbReference type="PRINTS" id="PR00301">
    <property type="entry name" value="HEATSHOCK70"/>
</dbReference>
<gene>
    <name evidence="8" type="ORF">AN216_07550</name>
</gene>
<dbReference type="Proteomes" id="UP000176101">
    <property type="component" value="Unassembled WGS sequence"/>
</dbReference>
<dbReference type="SUPFAM" id="SSF100920">
    <property type="entry name" value="Heat shock protein 70kD (HSP70), peptide-binding domain"/>
    <property type="match status" value="1"/>
</dbReference>
<dbReference type="STRING" id="1075402.AN216_07550"/>
<evidence type="ECO:0008006" key="10">
    <source>
        <dbReference type="Google" id="ProtNLM"/>
    </source>
</evidence>
<reference evidence="8 9" key="1">
    <citation type="journal article" date="2016" name="Front. Microbiol.">
        <title>Comparative Genomics Analysis of Streptomyces Species Reveals Their Adaptation to the Marine Environment and Their Diversity at the Genomic Level.</title>
        <authorList>
            <person name="Tian X."/>
            <person name="Zhang Z."/>
            <person name="Yang T."/>
            <person name="Chen M."/>
            <person name="Li J."/>
            <person name="Chen F."/>
            <person name="Yang J."/>
            <person name="Li W."/>
            <person name="Zhang B."/>
            <person name="Zhang Z."/>
            <person name="Wu J."/>
            <person name="Zhang C."/>
            <person name="Long L."/>
            <person name="Xiao J."/>
        </authorList>
    </citation>
    <scope>NUCLEOTIDE SEQUENCE [LARGE SCALE GENOMIC DNA]</scope>
    <source>
        <strain evidence="8 9">SCSIO 02100</strain>
    </source>
</reference>
<dbReference type="CDD" id="cd24029">
    <property type="entry name" value="ASKHA_NBD_HSP70_DnaK_HscA_HscC"/>
    <property type="match status" value="1"/>
</dbReference>
<evidence type="ECO:0000313" key="8">
    <source>
        <dbReference type="EMBL" id="OEV04345.1"/>
    </source>
</evidence>
<evidence type="ECO:0000256" key="7">
    <source>
        <dbReference type="SAM" id="MobiDB-lite"/>
    </source>
</evidence>
<organism evidence="8 9">
    <name type="scientific">Streptomyces oceani</name>
    <dbReference type="NCBI Taxonomy" id="1075402"/>
    <lineage>
        <taxon>Bacteria</taxon>
        <taxon>Bacillati</taxon>
        <taxon>Actinomycetota</taxon>
        <taxon>Actinomycetes</taxon>
        <taxon>Kitasatosporales</taxon>
        <taxon>Streptomycetaceae</taxon>
        <taxon>Streptomyces</taxon>
    </lineage>
</organism>
<proteinExistence type="inferred from homology"/>
<dbReference type="InterPro" id="IPR013126">
    <property type="entry name" value="Hsp_70_fam"/>
</dbReference>
<dbReference type="AlphaFoldDB" id="A0A1E7KK84"/>
<dbReference type="GO" id="GO:0140662">
    <property type="term" value="F:ATP-dependent protein folding chaperone"/>
    <property type="evidence" value="ECO:0007669"/>
    <property type="project" value="InterPro"/>
</dbReference>
<evidence type="ECO:0000256" key="2">
    <source>
        <dbReference type="ARBA" id="ARBA00022553"/>
    </source>
</evidence>
<evidence type="ECO:0000256" key="3">
    <source>
        <dbReference type="ARBA" id="ARBA00022741"/>
    </source>
</evidence>
<evidence type="ECO:0000256" key="1">
    <source>
        <dbReference type="ARBA" id="ARBA00007381"/>
    </source>
</evidence>
<dbReference type="InterPro" id="IPR029047">
    <property type="entry name" value="HSP70_peptide-bd_sf"/>
</dbReference>
<feature type="region of interest" description="Disordered" evidence="7">
    <location>
        <begin position="806"/>
        <end position="825"/>
    </location>
</feature>
<dbReference type="EMBL" id="LJGU01000114">
    <property type="protein sequence ID" value="OEV04345.1"/>
    <property type="molecule type" value="Genomic_DNA"/>
</dbReference>
<dbReference type="SUPFAM" id="SSF53067">
    <property type="entry name" value="Actin-like ATPase domain"/>
    <property type="match status" value="2"/>
</dbReference>
<keyword evidence="6" id="KW-0143">Chaperone</keyword>
<dbReference type="Pfam" id="PF00012">
    <property type="entry name" value="HSP70"/>
    <property type="match status" value="1"/>
</dbReference>
<dbReference type="InterPro" id="IPR018181">
    <property type="entry name" value="Heat_shock_70_CS"/>
</dbReference>
<comment type="similarity">
    <text evidence="1">Belongs to the heat shock protein 70 family.</text>
</comment>
<evidence type="ECO:0000256" key="6">
    <source>
        <dbReference type="ARBA" id="ARBA00023186"/>
    </source>
</evidence>
<dbReference type="Gene3D" id="3.90.640.10">
    <property type="entry name" value="Actin, Chain A, domain 4"/>
    <property type="match status" value="1"/>
</dbReference>
<evidence type="ECO:0000256" key="4">
    <source>
        <dbReference type="ARBA" id="ARBA00022840"/>
    </source>
</evidence>
<keyword evidence="5" id="KW-0346">Stress response</keyword>
<keyword evidence="4" id="KW-0067">ATP-binding</keyword>
<comment type="caution">
    <text evidence="8">The sequence shown here is derived from an EMBL/GenBank/DDBJ whole genome shotgun (WGS) entry which is preliminary data.</text>
</comment>
<keyword evidence="3" id="KW-0547">Nucleotide-binding</keyword>
<name>A0A1E7KK84_9ACTN</name>
<dbReference type="GO" id="GO:0005524">
    <property type="term" value="F:ATP binding"/>
    <property type="evidence" value="ECO:0007669"/>
    <property type="project" value="UniProtKB-KW"/>
</dbReference>
<dbReference type="InterPro" id="IPR043129">
    <property type="entry name" value="ATPase_NBD"/>
</dbReference>
<sequence length="825" mass="89597">MDIGIDLGTTNSAVAVLNGVQTEVIKNNDGRETTPSAVWIDRRQRLWVGQTARDRAEVEPENTCLEFKLRMGTAGQDKKFTGGRTMSPEELSAEVLKSLRADAAARLGEVTAAVITVPAAFDLSACESTQRAAALAGLELTRLLQEPAAAAHAYGFQAIEENATWLVYDFGGGTFDAAVIRLRDGEFSVIGHRGDNLLGGKLLDWRIVDELLVPVAARQHRELAGLERGDPRWNGAIAKLKQAAETAKVRLSRSESAELCVELPDDRGRRFDFDHELTRAEVERLAEPLVSRSLNLCRKALEELGLGPGDLEKAIMAGGQTSMPYLRERIADPRHGLGIPLDFTHDPMTVVSRGAAIFAGGQPLPRDWGVSEAPAQGTYTVRCEYPRVSPDLDPVVVGQVTSPDGAPAAGMTVELSNEESDPPWRSGRLRLTDQGGFTSTLRAERGRQNTFHIALADGEGTVRAARPDRLAYTVGAVETEPMLTQSVGVGLADNHTRPLVERGARLPARRTVSLRTTVTVQQGTGGGLIRIPVLRGEQARSDRNPTIGRIEVGAAEVARTVPAGSEVRLTIEIDASQLVQVSAYVPLLDETYETEVSLLAEPELDRDRLVAAAEAERLRLAALRERQSTVESAVAGLLLQRIADEAVEEDLERLLAAGRTDAGAAAEADQRIRELRLQLDAVEEELAWPELVAEAESVVIAAQDLVAAHGSASDREDLPLLEREIAEAIEAREAASLRTRCERLRTYTTRVLDRAGALQPLFFAQLSQEQSTMRHPAQAARLIREGERARDAGEQERLRAINYQLQDLLPGPPPPLDLSSTVEST</sequence>
<accession>A0A1E7KK84</accession>
<protein>
    <recommendedName>
        <fullName evidence="10">2-alkenal reductase</fullName>
    </recommendedName>
</protein>
<evidence type="ECO:0000256" key="5">
    <source>
        <dbReference type="ARBA" id="ARBA00023016"/>
    </source>
</evidence>